<sequence>MSFFKGGRDSKTGQFQPVGPRGAAGSDTGRDSEKSRSPMFQTFTLPDGKKIQHMRKDAFDRAIDSAKKG</sequence>
<evidence type="ECO:0000313" key="2">
    <source>
        <dbReference type="EMBL" id="MDX8332056.1"/>
    </source>
</evidence>
<dbReference type="RefSeq" id="WP_173994555.1">
    <property type="nucleotide sequence ID" value="NZ_CP133555.1"/>
</dbReference>
<feature type="region of interest" description="Disordered" evidence="1">
    <location>
        <begin position="1"/>
        <end position="52"/>
    </location>
</feature>
<name>A0ABU4W502_9HYPH</name>
<dbReference type="EMBL" id="JAVRAD010000014">
    <property type="protein sequence ID" value="MDX8332056.1"/>
    <property type="molecule type" value="Genomic_DNA"/>
</dbReference>
<feature type="compositionally biased region" description="Basic and acidic residues" evidence="1">
    <location>
        <begin position="1"/>
        <end position="11"/>
    </location>
</feature>
<proteinExistence type="predicted"/>
<dbReference type="Proteomes" id="UP001277561">
    <property type="component" value="Unassembled WGS sequence"/>
</dbReference>
<keyword evidence="3" id="KW-1185">Reference proteome</keyword>
<reference evidence="2" key="1">
    <citation type="journal article" date="2023" name="Phytobiomes J">
        <title>Deciphering the key players within the bacterial microbiota associated with aerial crown gall tumors on rhododendron: Insights into the gallobiome.</title>
        <authorList>
            <person name="Kuzmanovic N."/>
            <person name="Nesme J."/>
            <person name="Wolf J."/>
            <person name="Neumann-Schaal M."/>
            <person name="Petersen J."/>
            <person name="Fernandez-Gnecco G."/>
            <person name="Sproeer C."/>
            <person name="Bunk B."/>
            <person name="Overmann J."/>
            <person name="Sorensen S.J."/>
            <person name="Idczak E."/>
            <person name="Smalla K."/>
        </authorList>
    </citation>
    <scope>NUCLEOTIDE SEQUENCE [LARGE SCALE GENOMIC DNA]</scope>
    <source>
        <strain evidence="2">Rho-14.1</strain>
    </source>
</reference>
<evidence type="ECO:0000256" key="1">
    <source>
        <dbReference type="SAM" id="MobiDB-lite"/>
    </source>
</evidence>
<gene>
    <name evidence="2" type="ORF">RMS29_22850</name>
</gene>
<protein>
    <submittedName>
        <fullName evidence="2">Uncharacterized protein</fullName>
    </submittedName>
</protein>
<organism evidence="2 3">
    <name type="scientific">Agrobacterium rosae</name>
    <dbReference type="NCBI Taxonomy" id="1972867"/>
    <lineage>
        <taxon>Bacteria</taxon>
        <taxon>Pseudomonadati</taxon>
        <taxon>Pseudomonadota</taxon>
        <taxon>Alphaproteobacteria</taxon>
        <taxon>Hyphomicrobiales</taxon>
        <taxon>Rhizobiaceae</taxon>
        <taxon>Rhizobium/Agrobacterium group</taxon>
        <taxon>Agrobacterium</taxon>
    </lineage>
</organism>
<comment type="caution">
    <text evidence="2">The sequence shown here is derived from an EMBL/GenBank/DDBJ whole genome shotgun (WGS) entry which is preliminary data.</text>
</comment>
<accession>A0ABU4W502</accession>
<evidence type="ECO:0000313" key="3">
    <source>
        <dbReference type="Proteomes" id="UP001277561"/>
    </source>
</evidence>